<feature type="signal peptide" evidence="1">
    <location>
        <begin position="1"/>
        <end position="36"/>
    </location>
</feature>
<dbReference type="EMBL" id="JSZA02000062">
    <property type="protein sequence ID" value="KHD05782.1"/>
    <property type="molecule type" value="Genomic_DNA"/>
</dbReference>
<reference evidence="2 3" key="1">
    <citation type="journal article" date="2016" name="Front. Microbiol.">
        <title>Single-Cell (Meta-)Genomics of a Dimorphic Candidatus Thiomargarita nelsonii Reveals Genomic Plasticity.</title>
        <authorList>
            <person name="Flood B.E."/>
            <person name="Fliss P."/>
            <person name="Jones D.S."/>
            <person name="Dick G.J."/>
            <person name="Jain S."/>
            <person name="Kaster A.K."/>
            <person name="Winkel M."/>
            <person name="Mussmann M."/>
            <person name="Bailey J."/>
        </authorList>
    </citation>
    <scope>NUCLEOTIDE SEQUENCE [LARGE SCALE GENOMIC DNA]</scope>
    <source>
        <strain evidence="2">Hydrate Ridge</strain>
    </source>
</reference>
<sequence length="503" mass="54987">MNFEPTNFCGKKRSMLKPLAGALVLATGICAAPASAVNTEINGVYNVWGISQNSFFFGKKKDSFGSDNDNYVVQMLRLKVSLADDNDDIKAITRFDLAQGWWGVDNAGDKSVDGGQFYDKGTFFDVHVDHAYLDFRVPNTESRVMVGRFHHALGNKLVLDDDLDGIRFTAPMGNSKLSLAFAKPFEGDVDLTGQGATPVGDQSLNTLNDEGSTDDANMFSIAFDHKMGGNNLSAWYVYYADEGYDDGSAYITQGLGYARPRFTPQVTELNIFGGAATFKMGSVTLNGEFNYLSGQDDIANDTYNGNKNDKNNGDLEGYTAYLDAKLGLGEGGKSNVGVKFGIGSGDDDPSSGEGNITKLKTQGFFYFTEVWEDSIMPDVAGITPQGIGAPNTKGYREFENTTAVQLYANFALSKSMSIFGSYSYMMATEDVHGWNADGPTSQLSDDIGQEVDAIFKWKLYKKLIFSSRFGYFMPGEATLLLVNGNTANDDDAWEWKNTLTFKF</sequence>
<protein>
    <submittedName>
        <fullName evidence="2">Uncharacterized protein</fullName>
    </submittedName>
</protein>
<organism evidence="2 3">
    <name type="scientific">Candidatus Thiomargarita nelsonii</name>
    <dbReference type="NCBI Taxonomy" id="1003181"/>
    <lineage>
        <taxon>Bacteria</taxon>
        <taxon>Pseudomonadati</taxon>
        <taxon>Pseudomonadota</taxon>
        <taxon>Gammaproteobacteria</taxon>
        <taxon>Thiotrichales</taxon>
        <taxon>Thiotrichaceae</taxon>
        <taxon>Thiomargarita</taxon>
    </lineage>
</organism>
<name>A0A0A6P5Q7_9GAMM</name>
<evidence type="ECO:0000313" key="2">
    <source>
        <dbReference type="EMBL" id="KHD05782.1"/>
    </source>
</evidence>
<dbReference type="Gene3D" id="2.40.160.100">
    <property type="match status" value="1"/>
</dbReference>
<keyword evidence="3" id="KW-1185">Reference proteome</keyword>
<dbReference type="Proteomes" id="UP000030428">
    <property type="component" value="Unassembled WGS sequence"/>
</dbReference>
<evidence type="ECO:0000313" key="3">
    <source>
        <dbReference type="Proteomes" id="UP000030428"/>
    </source>
</evidence>
<evidence type="ECO:0000256" key="1">
    <source>
        <dbReference type="SAM" id="SignalP"/>
    </source>
</evidence>
<dbReference type="InterPro" id="IPR053728">
    <property type="entry name" value="Alginate_Permeability_Chnl"/>
</dbReference>
<proteinExistence type="predicted"/>
<gene>
    <name evidence="2" type="ORF">PN36_16585</name>
</gene>
<keyword evidence="1" id="KW-0732">Signal</keyword>
<feature type="chain" id="PRO_5002020698" evidence="1">
    <location>
        <begin position="37"/>
        <end position="503"/>
    </location>
</feature>
<comment type="caution">
    <text evidence="2">The sequence shown here is derived from an EMBL/GenBank/DDBJ whole genome shotgun (WGS) entry which is preliminary data.</text>
</comment>
<accession>A0A0A6P5Q7</accession>
<dbReference type="AlphaFoldDB" id="A0A0A6P5Q7"/>